<evidence type="ECO:0000256" key="6">
    <source>
        <dbReference type="ARBA" id="ARBA00022888"/>
    </source>
</evidence>
<dbReference type="SUPFAM" id="SSF52402">
    <property type="entry name" value="Adenine nucleotide alpha hydrolases-like"/>
    <property type="match status" value="1"/>
</dbReference>
<dbReference type="Pfam" id="PF13537">
    <property type="entry name" value="GATase_7"/>
    <property type="match status" value="1"/>
</dbReference>
<evidence type="ECO:0000256" key="7">
    <source>
        <dbReference type="ARBA" id="ARBA00022962"/>
    </source>
</evidence>
<keyword evidence="9" id="KW-0028">Amino-acid biosynthesis</keyword>
<protein>
    <recommendedName>
        <fullName evidence="3">asparagine synthase (glutamine-hydrolyzing)</fullName>
        <ecNumber evidence="3">6.3.5.4</ecNumber>
    </recommendedName>
</protein>
<keyword evidence="14" id="KW-1185">Reference proteome</keyword>
<comment type="catalytic activity">
    <reaction evidence="8">
        <text>L-aspartate + L-glutamine + ATP + H2O = L-asparagine + L-glutamate + AMP + diphosphate + H(+)</text>
        <dbReference type="Rhea" id="RHEA:12228"/>
        <dbReference type="ChEBI" id="CHEBI:15377"/>
        <dbReference type="ChEBI" id="CHEBI:15378"/>
        <dbReference type="ChEBI" id="CHEBI:29985"/>
        <dbReference type="ChEBI" id="CHEBI:29991"/>
        <dbReference type="ChEBI" id="CHEBI:30616"/>
        <dbReference type="ChEBI" id="CHEBI:33019"/>
        <dbReference type="ChEBI" id="CHEBI:58048"/>
        <dbReference type="ChEBI" id="CHEBI:58359"/>
        <dbReference type="ChEBI" id="CHEBI:456215"/>
        <dbReference type="EC" id="6.3.5.4"/>
    </reaction>
</comment>
<dbReference type="PANTHER" id="PTHR43284:SF1">
    <property type="entry name" value="ASPARAGINE SYNTHETASE"/>
    <property type="match status" value="1"/>
</dbReference>
<feature type="site" description="Important for beta-aspartyl-AMP intermediate formation" evidence="11">
    <location>
        <position position="379"/>
    </location>
</feature>
<dbReference type="Pfam" id="PF00733">
    <property type="entry name" value="Asn_synthase"/>
    <property type="match status" value="1"/>
</dbReference>
<dbReference type="InterPro" id="IPR017932">
    <property type="entry name" value="GATase_2_dom"/>
</dbReference>
<dbReference type="EMBL" id="NPMS01000004">
    <property type="protein sequence ID" value="OZU88597.1"/>
    <property type="molecule type" value="Genomic_DNA"/>
</dbReference>
<dbReference type="Proteomes" id="UP000216498">
    <property type="component" value="Unassembled WGS sequence"/>
</dbReference>
<reference evidence="13 14" key="1">
    <citation type="submission" date="2017-08" db="EMBL/GenBank/DDBJ databases">
        <title>Virgibacillus indicus sp. nov. and Virgibacillus profoundi sp. nov, two moderately halophilic bacteria isolated from marine sediment by using the Microfluidic Streak Plate.</title>
        <authorList>
            <person name="Xu B."/>
            <person name="Hu B."/>
            <person name="Wang J."/>
            <person name="Zhu Y."/>
            <person name="Huang L."/>
            <person name="Du W."/>
            <person name="Huang Y."/>
        </authorList>
    </citation>
    <scope>NUCLEOTIDE SEQUENCE [LARGE SCALE GENOMIC DNA]</scope>
    <source>
        <strain evidence="13 14">IO3-P2-C2</strain>
    </source>
</reference>
<dbReference type="SUPFAM" id="SSF56235">
    <property type="entry name" value="N-terminal nucleophile aminohydrolases (Ntn hydrolases)"/>
    <property type="match status" value="1"/>
</dbReference>
<feature type="domain" description="Glutamine amidotransferase type-2" evidence="12">
    <location>
        <begin position="2"/>
        <end position="216"/>
    </location>
</feature>
<dbReference type="PROSITE" id="PS51278">
    <property type="entry name" value="GATASE_TYPE_2"/>
    <property type="match status" value="1"/>
</dbReference>
<accession>A0A265N9T9</accession>
<comment type="caution">
    <text evidence="13">The sequence shown here is derived from an EMBL/GenBank/DDBJ whole genome shotgun (WGS) entry which is preliminary data.</text>
</comment>
<feature type="active site" description="For GATase activity" evidence="9">
    <location>
        <position position="2"/>
    </location>
</feature>
<evidence type="ECO:0000256" key="8">
    <source>
        <dbReference type="ARBA" id="ARBA00048741"/>
    </source>
</evidence>
<evidence type="ECO:0000256" key="11">
    <source>
        <dbReference type="PIRSR" id="PIRSR001589-3"/>
    </source>
</evidence>
<keyword evidence="7 9" id="KW-0315">Glutamine amidotransferase</keyword>
<feature type="binding site" evidence="10">
    <location>
        <position position="102"/>
    </location>
    <ligand>
        <name>L-glutamine</name>
        <dbReference type="ChEBI" id="CHEBI:58359"/>
    </ligand>
</feature>
<dbReference type="GO" id="GO:0005524">
    <property type="term" value="F:ATP binding"/>
    <property type="evidence" value="ECO:0007669"/>
    <property type="project" value="UniProtKB-KW"/>
</dbReference>
<evidence type="ECO:0000256" key="4">
    <source>
        <dbReference type="ARBA" id="ARBA00022741"/>
    </source>
</evidence>
<evidence type="ECO:0000256" key="3">
    <source>
        <dbReference type="ARBA" id="ARBA00012737"/>
    </source>
</evidence>
<dbReference type="GO" id="GO:0005829">
    <property type="term" value="C:cytosol"/>
    <property type="evidence" value="ECO:0007669"/>
    <property type="project" value="TreeGrafter"/>
</dbReference>
<dbReference type="NCBIfam" id="TIGR01536">
    <property type="entry name" value="asn_synth_AEB"/>
    <property type="match status" value="1"/>
</dbReference>
<dbReference type="InterPro" id="IPR006426">
    <property type="entry name" value="Asn_synth_AEB"/>
</dbReference>
<evidence type="ECO:0000313" key="14">
    <source>
        <dbReference type="Proteomes" id="UP000216498"/>
    </source>
</evidence>
<evidence type="ECO:0000256" key="9">
    <source>
        <dbReference type="PIRSR" id="PIRSR001589-1"/>
    </source>
</evidence>
<dbReference type="PANTHER" id="PTHR43284">
    <property type="entry name" value="ASPARAGINE SYNTHETASE (GLUTAMINE-HYDROLYZING)"/>
    <property type="match status" value="1"/>
</dbReference>
<keyword evidence="6 9" id="KW-0061">Asparagine biosynthesis</keyword>
<dbReference type="InterPro" id="IPR033738">
    <property type="entry name" value="AsnB_N"/>
</dbReference>
<evidence type="ECO:0000313" key="13">
    <source>
        <dbReference type="EMBL" id="OZU88597.1"/>
    </source>
</evidence>
<dbReference type="InterPro" id="IPR001962">
    <property type="entry name" value="Asn_synthase"/>
</dbReference>
<dbReference type="Gene3D" id="3.40.50.620">
    <property type="entry name" value="HUPs"/>
    <property type="match status" value="1"/>
</dbReference>
<dbReference type="GO" id="GO:0006529">
    <property type="term" value="P:asparagine biosynthetic process"/>
    <property type="evidence" value="ECO:0007669"/>
    <property type="project" value="UniProtKB-KW"/>
</dbReference>
<dbReference type="RefSeq" id="WP_094885694.1">
    <property type="nucleotide sequence ID" value="NZ_NPMS01000004.1"/>
</dbReference>
<dbReference type="OrthoDB" id="9763290at2"/>
<dbReference type="InterPro" id="IPR029055">
    <property type="entry name" value="Ntn_hydrolases_N"/>
</dbReference>
<keyword evidence="4 10" id="KW-0547">Nucleotide-binding</keyword>
<feature type="binding site" evidence="10">
    <location>
        <begin position="377"/>
        <end position="378"/>
    </location>
    <ligand>
        <name>ATP</name>
        <dbReference type="ChEBI" id="CHEBI:30616"/>
    </ligand>
</feature>
<name>A0A265N9T9_9BACI</name>
<dbReference type="InterPro" id="IPR014729">
    <property type="entry name" value="Rossmann-like_a/b/a_fold"/>
</dbReference>
<keyword evidence="5 10" id="KW-0067">ATP-binding</keyword>
<proteinExistence type="inferred from homology"/>
<comment type="pathway">
    <text evidence="1">Amino-acid biosynthesis; L-asparagine biosynthesis; L-asparagine from L-aspartate (L-Gln route): step 1/1.</text>
</comment>
<dbReference type="Gene3D" id="3.60.20.10">
    <property type="entry name" value="Glutamine Phosphoribosylpyrophosphate, subunit 1, domain 1"/>
    <property type="match status" value="1"/>
</dbReference>
<sequence length="615" mass="70952">MCGITGIINWKNNVRAEKTTVRKMAETLSSRGPDDSQVWVSSHAAFGHKRLAVVDPAGGKQPMNKKHNSITYTLVYNGELYNTNELRKELKERGYRFTTSSDTEVLLTAYIEWKEECVRYLNGIFAFGVWDPAKQQLFMARDRLGVKPLFFLESHGRFLFGSELKAILAHDDVKAEVDYSGLSEIFGLGPSRTPGHGIFKGFKELRPGHALAFSKNGLKVWRYWNVESHEHTDSIDETAKKVRDLFVDAVKRQLVADVPVSTFLSGGLDSSAITAIASNHFKASEKGTLSTFSVDYQGNDQYFKVSKFQPSNDQPWIEKVADHFSTDQHNEVITGFELADLLKESVELRDQPGMADIDSSLLWFCRRIKKHTTVSLSGECADEIFGGYPWFHEISSKYEETFPWMKSLDSRIDLLLPEWQNKLNLKTYVNDRYEETISETPRLAGESEEDSRRRELFYLNMHWFMAQLLDRKDRMSMGASLEVRVPFADHKLVEYVWNIPWDMKNLDGREKGILRKALEGLLPEEVLYRKKSPYPKTFQPEYTRQVVNWMNEILADAESPLFHFMKRDRIEAIVKSEGKEFTDPWYGQLMTGPQLIAHLCQIDYWLRTYDVKVCE</sequence>
<organism evidence="13 14">
    <name type="scientific">Virgibacillus indicus</name>
    <dbReference type="NCBI Taxonomy" id="2024554"/>
    <lineage>
        <taxon>Bacteria</taxon>
        <taxon>Bacillati</taxon>
        <taxon>Bacillota</taxon>
        <taxon>Bacilli</taxon>
        <taxon>Bacillales</taxon>
        <taxon>Bacillaceae</taxon>
        <taxon>Virgibacillus</taxon>
    </lineage>
</organism>
<gene>
    <name evidence="13" type="primary">asnB</name>
    <name evidence="13" type="ORF">CIL03_09860</name>
</gene>
<dbReference type="AlphaFoldDB" id="A0A265N9T9"/>
<dbReference type="CDD" id="cd01991">
    <property type="entry name" value="Asn_synthase_B_C"/>
    <property type="match status" value="1"/>
</dbReference>
<feature type="binding site" evidence="10">
    <location>
        <position position="294"/>
    </location>
    <ligand>
        <name>ATP</name>
        <dbReference type="ChEBI" id="CHEBI:30616"/>
    </ligand>
</feature>
<dbReference type="EC" id="6.3.5.4" evidence="3"/>
<evidence type="ECO:0000256" key="1">
    <source>
        <dbReference type="ARBA" id="ARBA00005187"/>
    </source>
</evidence>
<evidence type="ECO:0000256" key="10">
    <source>
        <dbReference type="PIRSR" id="PIRSR001589-2"/>
    </source>
</evidence>
<dbReference type="CDD" id="cd00712">
    <property type="entry name" value="AsnB"/>
    <property type="match status" value="1"/>
</dbReference>
<evidence type="ECO:0000256" key="5">
    <source>
        <dbReference type="ARBA" id="ARBA00022840"/>
    </source>
</evidence>
<evidence type="ECO:0000256" key="2">
    <source>
        <dbReference type="ARBA" id="ARBA00005752"/>
    </source>
</evidence>
<dbReference type="PIRSF" id="PIRSF001589">
    <property type="entry name" value="Asn_synthetase_glu-h"/>
    <property type="match status" value="1"/>
</dbReference>
<comment type="similarity">
    <text evidence="2">Belongs to the asparagine synthetase family.</text>
</comment>
<dbReference type="InterPro" id="IPR051786">
    <property type="entry name" value="ASN_synthetase/amidase"/>
</dbReference>
<dbReference type="GO" id="GO:0004066">
    <property type="term" value="F:asparagine synthase (glutamine-hydrolyzing) activity"/>
    <property type="evidence" value="ECO:0007669"/>
    <property type="project" value="UniProtKB-EC"/>
</dbReference>
<evidence type="ECO:0000259" key="12">
    <source>
        <dbReference type="PROSITE" id="PS51278"/>
    </source>
</evidence>